<dbReference type="OrthoDB" id="7362103at2"/>
<evidence type="ECO:0000256" key="2">
    <source>
        <dbReference type="SAM" id="SignalP"/>
    </source>
</evidence>
<keyword evidence="5" id="KW-1185">Reference proteome</keyword>
<evidence type="ECO:0000256" key="1">
    <source>
        <dbReference type="ARBA" id="ARBA00022729"/>
    </source>
</evidence>
<gene>
    <name evidence="4" type="ORF">EP867_08170</name>
</gene>
<proteinExistence type="predicted"/>
<protein>
    <submittedName>
        <fullName evidence="4">DUF4174 domain-containing protein</fullName>
    </submittedName>
</protein>
<feature type="domain" description="DUF4174" evidence="3">
    <location>
        <begin position="54"/>
        <end position="155"/>
    </location>
</feature>
<dbReference type="RefSeq" id="WP_128488018.1">
    <property type="nucleotide sequence ID" value="NZ_JBHLXB010000017.1"/>
</dbReference>
<feature type="signal peptide" evidence="2">
    <location>
        <begin position="1"/>
        <end position="22"/>
    </location>
</feature>
<accession>A0A444MCG2</accession>
<keyword evidence="1 2" id="KW-0732">Signal</keyword>
<sequence length="163" mass="18074">MRHALKFTFVFLAALGLSPLRAETPVEAPVESPIEAPAAVPSPAGPFAAAEIALSEQQYNTRPLVVFADSADNPQFQRQLHLLQAGLGDLAERDVVVILDTDPAAASEWRRRLRPSGFSVVQLDKDLTPVFRKPSPWDVREITRAIDRLPSRRQEVLEQFPGR</sequence>
<organism evidence="4 5">
    <name type="scientific">Falsigemmobacter intermedius</name>
    <dbReference type="NCBI Taxonomy" id="1553448"/>
    <lineage>
        <taxon>Bacteria</taxon>
        <taxon>Pseudomonadati</taxon>
        <taxon>Pseudomonadota</taxon>
        <taxon>Alphaproteobacteria</taxon>
        <taxon>Rhodobacterales</taxon>
        <taxon>Paracoccaceae</taxon>
        <taxon>Falsigemmobacter</taxon>
    </lineage>
</organism>
<feature type="chain" id="PRO_5019214942" evidence="2">
    <location>
        <begin position="23"/>
        <end position="163"/>
    </location>
</feature>
<evidence type="ECO:0000259" key="3">
    <source>
        <dbReference type="Pfam" id="PF13778"/>
    </source>
</evidence>
<dbReference type="Proteomes" id="UP000287168">
    <property type="component" value="Unassembled WGS sequence"/>
</dbReference>
<evidence type="ECO:0000313" key="5">
    <source>
        <dbReference type="Proteomes" id="UP000287168"/>
    </source>
</evidence>
<reference evidence="4 5" key="1">
    <citation type="journal article" date="2015" name="Int. J. Syst. Evol. Microbiol.">
        <title>Gemmobacter intermedius sp. nov., isolated from a white stork (Ciconia ciconia).</title>
        <authorList>
            <person name="Kampfer P."/>
            <person name="Jerzak L."/>
            <person name="Wilharm G."/>
            <person name="Golke J."/>
            <person name="Busse H.J."/>
            <person name="Glaeser S.P."/>
        </authorList>
    </citation>
    <scope>NUCLEOTIDE SEQUENCE [LARGE SCALE GENOMIC DNA]</scope>
    <source>
        <strain evidence="4 5">119/4</strain>
    </source>
</reference>
<dbReference type="Pfam" id="PF13778">
    <property type="entry name" value="DUF4174"/>
    <property type="match status" value="1"/>
</dbReference>
<dbReference type="AlphaFoldDB" id="A0A444MCG2"/>
<name>A0A444MCG2_9RHOB</name>
<dbReference type="InterPro" id="IPR025232">
    <property type="entry name" value="DUF4174"/>
</dbReference>
<comment type="caution">
    <text evidence="4">The sequence shown here is derived from an EMBL/GenBank/DDBJ whole genome shotgun (WGS) entry which is preliminary data.</text>
</comment>
<dbReference type="EMBL" id="SBLC01000009">
    <property type="protein sequence ID" value="RWY41702.1"/>
    <property type="molecule type" value="Genomic_DNA"/>
</dbReference>
<evidence type="ECO:0000313" key="4">
    <source>
        <dbReference type="EMBL" id="RWY41702.1"/>
    </source>
</evidence>